<evidence type="ECO:0000256" key="1">
    <source>
        <dbReference type="ARBA" id="ARBA00004123"/>
    </source>
</evidence>
<keyword evidence="6" id="KW-0156">Chromatin regulator</keyword>
<feature type="repeat" description="MBT" evidence="10">
    <location>
        <begin position="364"/>
        <end position="464"/>
    </location>
</feature>
<dbReference type="Proteomes" id="UP000886611">
    <property type="component" value="Unassembled WGS sequence"/>
</dbReference>
<dbReference type="PROSITE" id="PS51079">
    <property type="entry name" value="MBT"/>
    <property type="match status" value="2"/>
</dbReference>
<feature type="compositionally biased region" description="Basic and acidic residues" evidence="11">
    <location>
        <begin position="265"/>
        <end position="280"/>
    </location>
</feature>
<dbReference type="AlphaFoldDB" id="A0A8X7XAR9"/>
<dbReference type="GO" id="GO:0042393">
    <property type="term" value="F:histone binding"/>
    <property type="evidence" value="ECO:0007669"/>
    <property type="project" value="TreeGrafter"/>
</dbReference>
<keyword evidence="7" id="KW-0805">Transcription regulation</keyword>
<feature type="region of interest" description="Disordered" evidence="11">
    <location>
        <begin position="1"/>
        <end position="34"/>
    </location>
</feature>
<feature type="region of interest" description="Disordered" evidence="11">
    <location>
        <begin position="260"/>
        <end position="286"/>
    </location>
</feature>
<dbReference type="GO" id="GO:0003682">
    <property type="term" value="F:chromatin binding"/>
    <property type="evidence" value="ECO:0007669"/>
    <property type="project" value="TreeGrafter"/>
</dbReference>
<dbReference type="GO" id="GO:0006325">
    <property type="term" value="P:chromatin organization"/>
    <property type="evidence" value="ECO:0007669"/>
    <property type="project" value="UniProtKB-KW"/>
</dbReference>
<evidence type="ECO:0000256" key="2">
    <source>
        <dbReference type="ARBA" id="ARBA00022723"/>
    </source>
</evidence>
<dbReference type="InterPro" id="IPR004092">
    <property type="entry name" value="Mbt"/>
</dbReference>
<evidence type="ECO:0000256" key="8">
    <source>
        <dbReference type="ARBA" id="ARBA00023163"/>
    </source>
</evidence>
<protein>
    <submittedName>
        <fullName evidence="12">LMBL1 protein</fullName>
    </submittedName>
</protein>
<accession>A0A8X7XAR9</accession>
<dbReference type="PANTHER" id="PTHR12247:SF69">
    <property type="entry name" value="LETHAL(3)MALIGNANT BRAIN TUMOR-LIKE PROTEIN 1"/>
    <property type="match status" value="1"/>
</dbReference>
<comment type="caution">
    <text evidence="12">The sequence shown here is derived from an EMBL/GenBank/DDBJ whole genome shotgun (WGS) entry which is preliminary data.</text>
</comment>
<dbReference type="PANTHER" id="PTHR12247">
    <property type="entry name" value="POLYCOMB GROUP PROTEIN"/>
    <property type="match status" value="1"/>
</dbReference>
<dbReference type="Pfam" id="PF02820">
    <property type="entry name" value="MBT"/>
    <property type="match status" value="2"/>
</dbReference>
<feature type="repeat" description="MBT" evidence="10">
    <location>
        <begin position="472"/>
        <end position="571"/>
    </location>
</feature>
<dbReference type="GO" id="GO:0005634">
    <property type="term" value="C:nucleus"/>
    <property type="evidence" value="ECO:0007669"/>
    <property type="project" value="UniProtKB-SubCell"/>
</dbReference>
<dbReference type="CDD" id="cd20131">
    <property type="entry name" value="MBT_L3MBTL1_rpt1"/>
    <property type="match status" value="1"/>
</dbReference>
<sequence>MGAWSRTYMPHGLDGHPGLEREQTGKEGPERVEGQPIKKKRYRWGFLLLQHARWQKPWLLVASGKSAGHAGKCSLAGQPCWGYGVPQEGAAWRQAPYCDGLPRNLEVLRSGNHPGIESTPGSVIKETILPYPATTSSLSLAVRKGDAPRVTVETITGGGGSEAMSTMVAPQVGGPCSVVRVLEWKEGVTVLPGSSLKFRMNDFGTLEVVSDRKTPVVEPAIEEATGMVEMSVDTTQTFTATDPAVSPGKDVVVMSSGHCEGCNPGKEKESTEELHRDPLGDKPSMVESTPMAKVAVLNPELLKPMKKRKRKEYLSPSDEESEMETMEEKTEDIKSAEEICINYDSIEDSRQSQPAPEELKKEDWVWSAYLEDQKSIAAPLKLFHEFQTIPQMKNNFKVGMKLEGIDPQHPSMYFVLTVAEVCGYRIRLHFDGYSDCHDFWVNANSPDIHWAGWCERTGHKLYTPKGCKEEEFTWSGYLKITKSQAAPKEFFTSSGELESYCGFRVGMKLEAVDRMNPSLICVATVTDVVDNRFLVHFDNWDDTYDYWCDAGSPYIHPIGWCHERGRPLTPPQDYPDPDNFSWEKYLEETGSVAAPAHAFKPVRLSWGHNV</sequence>
<feature type="compositionally biased region" description="Basic and acidic residues" evidence="11">
    <location>
        <begin position="13"/>
        <end position="33"/>
    </location>
</feature>
<keyword evidence="5" id="KW-0862">Zinc</keyword>
<evidence type="ECO:0000313" key="12">
    <source>
        <dbReference type="EMBL" id="KAG2464035.1"/>
    </source>
</evidence>
<evidence type="ECO:0000256" key="6">
    <source>
        <dbReference type="ARBA" id="ARBA00022853"/>
    </source>
</evidence>
<evidence type="ECO:0000256" key="11">
    <source>
        <dbReference type="SAM" id="MobiDB-lite"/>
    </source>
</evidence>
<evidence type="ECO:0000256" key="7">
    <source>
        <dbReference type="ARBA" id="ARBA00023015"/>
    </source>
</evidence>
<dbReference type="FunFam" id="2.30.30.140:FF:000007">
    <property type="entry name" value="Lethal(3)malignant brain tumor-like protein 1"/>
    <property type="match status" value="2"/>
</dbReference>
<evidence type="ECO:0000313" key="13">
    <source>
        <dbReference type="Proteomes" id="UP000886611"/>
    </source>
</evidence>
<dbReference type="GO" id="GO:0045892">
    <property type="term" value="P:negative regulation of DNA-templated transcription"/>
    <property type="evidence" value="ECO:0007669"/>
    <property type="project" value="TreeGrafter"/>
</dbReference>
<keyword evidence="2" id="KW-0479">Metal-binding</keyword>
<dbReference type="Gene3D" id="2.30.30.140">
    <property type="match status" value="2"/>
</dbReference>
<feature type="region of interest" description="Disordered" evidence="11">
    <location>
        <begin position="307"/>
        <end position="331"/>
    </location>
</feature>
<dbReference type="SUPFAM" id="SSF63748">
    <property type="entry name" value="Tudor/PWWP/MBT"/>
    <property type="match status" value="2"/>
</dbReference>
<keyword evidence="4" id="KW-0863">Zinc-finger</keyword>
<keyword evidence="8" id="KW-0804">Transcription</keyword>
<keyword evidence="13" id="KW-1185">Reference proteome</keyword>
<organism evidence="12 13">
    <name type="scientific">Polypterus senegalus</name>
    <name type="common">Senegal bichir</name>
    <dbReference type="NCBI Taxonomy" id="55291"/>
    <lineage>
        <taxon>Eukaryota</taxon>
        <taxon>Metazoa</taxon>
        <taxon>Chordata</taxon>
        <taxon>Craniata</taxon>
        <taxon>Vertebrata</taxon>
        <taxon>Euteleostomi</taxon>
        <taxon>Actinopterygii</taxon>
        <taxon>Polypteriformes</taxon>
        <taxon>Polypteridae</taxon>
        <taxon>Polypterus</taxon>
    </lineage>
</organism>
<dbReference type="InterPro" id="IPR047361">
    <property type="entry name" value="MBT_L3MBTL1_rpt1"/>
</dbReference>
<dbReference type="CDD" id="cd20134">
    <property type="entry name" value="MBT_L3MBTL1_rpt2"/>
    <property type="match status" value="1"/>
</dbReference>
<proteinExistence type="predicted"/>
<name>A0A8X7XAR9_POLSE</name>
<evidence type="ECO:0000256" key="5">
    <source>
        <dbReference type="ARBA" id="ARBA00022833"/>
    </source>
</evidence>
<comment type="subcellular location">
    <subcellularLocation>
        <location evidence="1">Nucleus</location>
    </subcellularLocation>
</comment>
<dbReference type="EMBL" id="JAATIS010003638">
    <property type="protein sequence ID" value="KAG2464035.1"/>
    <property type="molecule type" value="Genomic_DNA"/>
</dbReference>
<evidence type="ECO:0000256" key="9">
    <source>
        <dbReference type="ARBA" id="ARBA00023242"/>
    </source>
</evidence>
<feature type="non-terminal residue" evidence="12">
    <location>
        <position position="1"/>
    </location>
</feature>
<evidence type="ECO:0000256" key="4">
    <source>
        <dbReference type="ARBA" id="ARBA00022771"/>
    </source>
</evidence>
<dbReference type="GO" id="GO:0008270">
    <property type="term" value="F:zinc ion binding"/>
    <property type="evidence" value="ECO:0007669"/>
    <property type="project" value="UniProtKB-KW"/>
</dbReference>
<gene>
    <name evidence="12" type="primary">L3mbtl1_1</name>
    <name evidence="12" type="ORF">GTO96_0003870</name>
</gene>
<dbReference type="SMART" id="SM00561">
    <property type="entry name" value="MBT"/>
    <property type="match status" value="2"/>
</dbReference>
<evidence type="ECO:0000256" key="10">
    <source>
        <dbReference type="PROSITE-ProRule" id="PRU00459"/>
    </source>
</evidence>
<keyword evidence="3" id="KW-0677">Repeat</keyword>
<keyword evidence="9" id="KW-0539">Nucleus</keyword>
<reference evidence="12 13" key="1">
    <citation type="journal article" date="2021" name="Cell">
        <title>Tracing the genetic footprints of vertebrate landing in non-teleost ray-finned fishes.</title>
        <authorList>
            <person name="Bi X."/>
            <person name="Wang K."/>
            <person name="Yang L."/>
            <person name="Pan H."/>
            <person name="Jiang H."/>
            <person name="Wei Q."/>
            <person name="Fang M."/>
            <person name="Yu H."/>
            <person name="Zhu C."/>
            <person name="Cai Y."/>
            <person name="He Y."/>
            <person name="Gan X."/>
            <person name="Zeng H."/>
            <person name="Yu D."/>
            <person name="Zhu Y."/>
            <person name="Jiang H."/>
            <person name="Qiu Q."/>
            <person name="Yang H."/>
            <person name="Zhang Y.E."/>
            <person name="Wang W."/>
            <person name="Zhu M."/>
            <person name="He S."/>
            <person name="Zhang G."/>
        </authorList>
    </citation>
    <scope>NUCLEOTIDE SEQUENCE [LARGE SCALE GENOMIC DNA]</scope>
    <source>
        <strain evidence="12">Bchr_013</strain>
    </source>
</reference>
<feature type="non-terminal residue" evidence="12">
    <location>
        <position position="610"/>
    </location>
</feature>
<dbReference type="InterPro" id="IPR050548">
    <property type="entry name" value="PcG_chromatin_remod_factors"/>
</dbReference>
<evidence type="ECO:0000256" key="3">
    <source>
        <dbReference type="ARBA" id="ARBA00022737"/>
    </source>
</evidence>